<gene>
    <name evidence="4" type="ORF">A361_26470</name>
</gene>
<dbReference type="Gene3D" id="3.30.70.270">
    <property type="match status" value="1"/>
</dbReference>
<dbReference type="PROSITE" id="PS50887">
    <property type="entry name" value="GGDEF"/>
    <property type="match status" value="1"/>
</dbReference>
<evidence type="ECO:0000313" key="4">
    <source>
        <dbReference type="EMBL" id="AND42551.1"/>
    </source>
</evidence>
<feature type="domain" description="GGDEF" evidence="3">
    <location>
        <begin position="269"/>
        <end position="407"/>
    </location>
</feature>
<dbReference type="SUPFAM" id="SSF55073">
    <property type="entry name" value="Nucleotide cyclase"/>
    <property type="match status" value="1"/>
</dbReference>
<feature type="compositionally biased region" description="Basic and acidic residues" evidence="1">
    <location>
        <begin position="402"/>
        <end position="415"/>
    </location>
</feature>
<dbReference type="RefSeq" id="WP_019380537.1">
    <property type="nucleotide sequence ID" value="NZ_CP015506.1"/>
</dbReference>
<dbReference type="EMBL" id="CP015506">
    <property type="protein sequence ID" value="AND42551.1"/>
    <property type="molecule type" value="Genomic_DNA"/>
</dbReference>
<keyword evidence="2" id="KW-1133">Transmembrane helix</keyword>
<feature type="transmembrane region" description="Helical" evidence="2">
    <location>
        <begin position="32"/>
        <end position="49"/>
    </location>
</feature>
<dbReference type="eggNOG" id="COG3706">
    <property type="taxonomic scope" value="Bacteria"/>
</dbReference>
<dbReference type="PANTHER" id="PTHR45138:SF9">
    <property type="entry name" value="DIGUANYLATE CYCLASE DGCM-RELATED"/>
    <property type="match status" value="1"/>
</dbReference>
<keyword evidence="2" id="KW-0472">Membrane</keyword>
<feature type="transmembrane region" description="Helical" evidence="2">
    <location>
        <begin position="105"/>
        <end position="126"/>
    </location>
</feature>
<evidence type="ECO:0000256" key="1">
    <source>
        <dbReference type="SAM" id="MobiDB-lite"/>
    </source>
</evidence>
<dbReference type="InterPro" id="IPR050469">
    <property type="entry name" value="Diguanylate_Cyclase"/>
</dbReference>
<dbReference type="Proteomes" id="UP000077856">
    <property type="component" value="Chromosome"/>
</dbReference>
<dbReference type="KEGG" id="bon:A361_26470"/>
<dbReference type="CDD" id="cd01949">
    <property type="entry name" value="GGDEF"/>
    <property type="match status" value="1"/>
</dbReference>
<dbReference type="InterPro" id="IPR029787">
    <property type="entry name" value="Nucleotide_cyclase"/>
</dbReference>
<evidence type="ECO:0000256" key="2">
    <source>
        <dbReference type="SAM" id="Phobius"/>
    </source>
</evidence>
<name>A0A161JC91_9BACI</name>
<feature type="transmembrane region" description="Helical" evidence="2">
    <location>
        <begin position="69"/>
        <end position="93"/>
    </location>
</feature>
<dbReference type="Pfam" id="PF00990">
    <property type="entry name" value="GGDEF"/>
    <property type="match status" value="1"/>
</dbReference>
<dbReference type="GO" id="GO:0052621">
    <property type="term" value="F:diguanylate cyclase activity"/>
    <property type="evidence" value="ECO:0007669"/>
    <property type="project" value="TreeGrafter"/>
</dbReference>
<dbReference type="STRING" id="1196031.A361_26470"/>
<dbReference type="PANTHER" id="PTHR45138">
    <property type="entry name" value="REGULATORY COMPONENTS OF SENSORY TRANSDUCTION SYSTEM"/>
    <property type="match status" value="1"/>
</dbReference>
<proteinExistence type="predicted"/>
<feature type="transmembrane region" description="Helical" evidence="2">
    <location>
        <begin position="6"/>
        <end position="25"/>
    </location>
</feature>
<dbReference type="InterPro" id="IPR043128">
    <property type="entry name" value="Rev_trsase/Diguanyl_cyclase"/>
</dbReference>
<sequence>MQGSRIFMVSLFIVSLFTALISDGIIVESSSYIKALFIYLLFSCLYHHLRIISRNGNTSIDYGINYSLSIGLFTGPLGLFIFEVIYRFSVYLYKKQTKTDDPDEFFHTFYNIGSFVMSNSIAFYLFNLLYPLFQDAAFGFWIIMLILITVTSMLSDIFLVTVFKLTGDIKTKQEAIDFIKTRSVLDMGKIAFTNGLLLLFLNEGKWEMLISLFILNYLVSRSFLSKSQMLQNKIERDKFEQMAYTDFLTGVFNRAYMDKKMTELNQSAEHIAIVVADIDKFKRINDSYNHAVGDQAIRHFADSLKSYLSKDDYLFRSGGEEFTIIMRFRSYEECLNLAQKIRKGIENSTFHADFKDQSISLSYTASFGLFYYKVNKLLSIEKAYVYADQLLLQSKDMGKNRLSSREESIHQHSPKEAVLTNA</sequence>
<dbReference type="InterPro" id="IPR000160">
    <property type="entry name" value="GGDEF_dom"/>
</dbReference>
<dbReference type="NCBIfam" id="TIGR00254">
    <property type="entry name" value="GGDEF"/>
    <property type="match status" value="1"/>
</dbReference>
<dbReference type="SMART" id="SM00267">
    <property type="entry name" value="GGDEF"/>
    <property type="match status" value="1"/>
</dbReference>
<keyword evidence="2" id="KW-0812">Transmembrane</keyword>
<protein>
    <submittedName>
        <fullName evidence="4">Diguanylate cyclase</fullName>
    </submittedName>
</protein>
<accession>A0A161JC91</accession>
<evidence type="ECO:0000313" key="5">
    <source>
        <dbReference type="Proteomes" id="UP000077856"/>
    </source>
</evidence>
<organism evidence="4 5">
    <name type="scientific">Cytobacillus oceanisediminis 2691</name>
    <dbReference type="NCBI Taxonomy" id="1196031"/>
    <lineage>
        <taxon>Bacteria</taxon>
        <taxon>Bacillati</taxon>
        <taxon>Bacillota</taxon>
        <taxon>Bacilli</taxon>
        <taxon>Bacillales</taxon>
        <taxon>Bacillaceae</taxon>
        <taxon>Cytobacillus</taxon>
    </lineage>
</organism>
<dbReference type="AlphaFoldDB" id="A0A161JC91"/>
<evidence type="ECO:0000259" key="3">
    <source>
        <dbReference type="PROSITE" id="PS50887"/>
    </source>
</evidence>
<feature type="transmembrane region" description="Helical" evidence="2">
    <location>
        <begin position="138"/>
        <end position="163"/>
    </location>
</feature>
<feature type="region of interest" description="Disordered" evidence="1">
    <location>
        <begin position="402"/>
        <end position="422"/>
    </location>
</feature>
<reference evidence="4 5" key="1">
    <citation type="submission" date="2016-04" db="EMBL/GenBank/DDBJ databases">
        <title>Complete genome sequence of Bacillus oceanisediminis strain 2691.</title>
        <authorList>
            <person name="Jeong H."/>
            <person name="Kim H.J."/>
            <person name="Lee D.-W."/>
        </authorList>
    </citation>
    <scope>NUCLEOTIDE SEQUENCE [LARGE SCALE GENOMIC DNA]</scope>
    <source>
        <strain evidence="4 5">2691</strain>
    </source>
</reference>